<comment type="subcellular location">
    <subcellularLocation>
        <location evidence="1">Membrane</location>
    </subcellularLocation>
</comment>
<evidence type="ECO:0000313" key="11">
    <source>
        <dbReference type="Proteomes" id="UP000277580"/>
    </source>
</evidence>
<evidence type="ECO:0000256" key="6">
    <source>
        <dbReference type="ARBA" id="ARBA00023002"/>
    </source>
</evidence>
<dbReference type="AlphaFoldDB" id="A0A3N4L817"/>
<keyword evidence="7" id="KW-0408">Iron</keyword>
<evidence type="ECO:0008006" key="12">
    <source>
        <dbReference type="Google" id="ProtNLM"/>
    </source>
</evidence>
<dbReference type="PANTHER" id="PTHR24282:SF211">
    <property type="entry name" value="CYTOCHROME P450-RELATED"/>
    <property type="match status" value="1"/>
</dbReference>
<organism evidence="10 11">
    <name type="scientific">Morchella conica CCBAS932</name>
    <dbReference type="NCBI Taxonomy" id="1392247"/>
    <lineage>
        <taxon>Eukaryota</taxon>
        <taxon>Fungi</taxon>
        <taxon>Dikarya</taxon>
        <taxon>Ascomycota</taxon>
        <taxon>Pezizomycotina</taxon>
        <taxon>Pezizomycetes</taxon>
        <taxon>Pezizales</taxon>
        <taxon>Morchellaceae</taxon>
        <taxon>Morchella</taxon>
    </lineage>
</organism>
<keyword evidence="5 9" id="KW-1133">Transmembrane helix</keyword>
<dbReference type="GO" id="GO:0005506">
    <property type="term" value="F:iron ion binding"/>
    <property type="evidence" value="ECO:0007669"/>
    <property type="project" value="InterPro"/>
</dbReference>
<keyword evidence="11" id="KW-1185">Reference proteome</keyword>
<dbReference type="GO" id="GO:0004497">
    <property type="term" value="F:monooxygenase activity"/>
    <property type="evidence" value="ECO:0007669"/>
    <property type="project" value="InterPro"/>
</dbReference>
<dbReference type="Gene3D" id="1.10.630.10">
    <property type="entry name" value="Cytochrome P450"/>
    <property type="match status" value="1"/>
</dbReference>
<keyword evidence="8 9" id="KW-0472">Membrane</keyword>
<dbReference type="SUPFAM" id="SSF48264">
    <property type="entry name" value="Cytochrome P450"/>
    <property type="match status" value="2"/>
</dbReference>
<evidence type="ECO:0000256" key="4">
    <source>
        <dbReference type="ARBA" id="ARBA00022723"/>
    </source>
</evidence>
<dbReference type="InterPro" id="IPR001128">
    <property type="entry name" value="Cyt_P450"/>
</dbReference>
<dbReference type="GO" id="GO:0016020">
    <property type="term" value="C:membrane"/>
    <property type="evidence" value="ECO:0007669"/>
    <property type="project" value="UniProtKB-SubCell"/>
</dbReference>
<feature type="transmembrane region" description="Helical" evidence="9">
    <location>
        <begin position="45"/>
        <end position="69"/>
    </location>
</feature>
<evidence type="ECO:0000256" key="9">
    <source>
        <dbReference type="SAM" id="Phobius"/>
    </source>
</evidence>
<evidence type="ECO:0000256" key="2">
    <source>
        <dbReference type="ARBA" id="ARBA00022617"/>
    </source>
</evidence>
<evidence type="ECO:0000256" key="7">
    <source>
        <dbReference type="ARBA" id="ARBA00023004"/>
    </source>
</evidence>
<dbReference type="Pfam" id="PF00067">
    <property type="entry name" value="p450"/>
    <property type="match status" value="1"/>
</dbReference>
<gene>
    <name evidence="10" type="ORF">P167DRAFT_192534</name>
</gene>
<dbReference type="InterPro" id="IPR036396">
    <property type="entry name" value="Cyt_P450_sf"/>
</dbReference>
<evidence type="ECO:0000256" key="5">
    <source>
        <dbReference type="ARBA" id="ARBA00022989"/>
    </source>
</evidence>
<dbReference type="GO" id="GO:0020037">
    <property type="term" value="F:heme binding"/>
    <property type="evidence" value="ECO:0007669"/>
    <property type="project" value="InterPro"/>
</dbReference>
<feature type="transmembrane region" description="Helical" evidence="9">
    <location>
        <begin position="414"/>
        <end position="431"/>
    </location>
</feature>
<sequence>MYLEILPENLTCTQIHTHNHSTKNIIISSALSSKMHVPEFHPVTTIFVILFALSFSIISISPTLLFLCAKGRKAKDIKNKTFIYQSLKQAKVILNGSSDGKFRRLEDISTILKSRAEPNSRLIRAFGIDNAFTTSDPQHHRDFVNRASDLLNLSNSQWKSLAKHIDTLVKGNVERQRVSSFDGHSRTVIFSQLLQITVLRAVLSVLFPNGGTPQLSEEEQDSIAYEVAEKITSLWIESKSTEITSNPRDLESLMEACQKLLPGIDTRVENPLNLILPAFETLWRIVLRGFLEVQFRDKENFSLNKSLFSEYLTSPTSTVFMREDTRGVSVSHIINESLRLYPPTKRVYRKIQTESTQPDVAIDIEQIHRDPETWGSDANIFRPSRWRKSEMNKTIAAAFIPFGMMPLICPARKIFGPRIIGIFLAALLGAINEFGELDVVGAMVEGEVLLENGRNSYGEMGMRSRK</sequence>
<dbReference type="Proteomes" id="UP000277580">
    <property type="component" value="Unassembled WGS sequence"/>
</dbReference>
<dbReference type="STRING" id="1392247.A0A3N4L817"/>
<evidence type="ECO:0000256" key="3">
    <source>
        <dbReference type="ARBA" id="ARBA00022692"/>
    </source>
</evidence>
<dbReference type="EMBL" id="ML119107">
    <property type="protein sequence ID" value="RPB16781.1"/>
    <property type="molecule type" value="Genomic_DNA"/>
</dbReference>
<keyword evidence="2" id="KW-0349">Heme</keyword>
<dbReference type="OrthoDB" id="10029320at2759"/>
<evidence type="ECO:0000313" key="10">
    <source>
        <dbReference type="EMBL" id="RPB16781.1"/>
    </source>
</evidence>
<keyword evidence="6" id="KW-0560">Oxidoreductase</keyword>
<dbReference type="InParanoid" id="A0A3N4L817"/>
<accession>A0A3N4L817</accession>
<name>A0A3N4L817_9PEZI</name>
<dbReference type="PANTHER" id="PTHR24282">
    <property type="entry name" value="CYTOCHROME P450 FAMILY MEMBER"/>
    <property type="match status" value="1"/>
</dbReference>
<dbReference type="InterPro" id="IPR050665">
    <property type="entry name" value="Cytochrome_P450_Monooxygen"/>
</dbReference>
<protein>
    <recommendedName>
        <fullName evidence="12">Cytochrome P450</fullName>
    </recommendedName>
</protein>
<dbReference type="GO" id="GO:0016705">
    <property type="term" value="F:oxidoreductase activity, acting on paired donors, with incorporation or reduction of molecular oxygen"/>
    <property type="evidence" value="ECO:0007669"/>
    <property type="project" value="InterPro"/>
</dbReference>
<keyword evidence="4" id="KW-0479">Metal-binding</keyword>
<keyword evidence="3 9" id="KW-0812">Transmembrane</keyword>
<evidence type="ECO:0000256" key="8">
    <source>
        <dbReference type="ARBA" id="ARBA00023136"/>
    </source>
</evidence>
<proteinExistence type="predicted"/>
<reference evidence="10 11" key="1">
    <citation type="journal article" date="2018" name="Nat. Ecol. Evol.">
        <title>Pezizomycetes genomes reveal the molecular basis of ectomycorrhizal truffle lifestyle.</title>
        <authorList>
            <person name="Murat C."/>
            <person name="Payen T."/>
            <person name="Noel B."/>
            <person name="Kuo A."/>
            <person name="Morin E."/>
            <person name="Chen J."/>
            <person name="Kohler A."/>
            <person name="Krizsan K."/>
            <person name="Balestrini R."/>
            <person name="Da Silva C."/>
            <person name="Montanini B."/>
            <person name="Hainaut M."/>
            <person name="Levati E."/>
            <person name="Barry K.W."/>
            <person name="Belfiori B."/>
            <person name="Cichocki N."/>
            <person name="Clum A."/>
            <person name="Dockter R.B."/>
            <person name="Fauchery L."/>
            <person name="Guy J."/>
            <person name="Iotti M."/>
            <person name="Le Tacon F."/>
            <person name="Lindquist E.A."/>
            <person name="Lipzen A."/>
            <person name="Malagnac F."/>
            <person name="Mello A."/>
            <person name="Molinier V."/>
            <person name="Miyauchi S."/>
            <person name="Poulain J."/>
            <person name="Riccioni C."/>
            <person name="Rubini A."/>
            <person name="Sitrit Y."/>
            <person name="Splivallo R."/>
            <person name="Traeger S."/>
            <person name="Wang M."/>
            <person name="Zifcakova L."/>
            <person name="Wipf D."/>
            <person name="Zambonelli A."/>
            <person name="Paolocci F."/>
            <person name="Nowrousian M."/>
            <person name="Ottonello S."/>
            <person name="Baldrian P."/>
            <person name="Spatafora J.W."/>
            <person name="Henrissat B."/>
            <person name="Nagy L.G."/>
            <person name="Aury J.M."/>
            <person name="Wincker P."/>
            <person name="Grigoriev I.V."/>
            <person name="Bonfante P."/>
            <person name="Martin F.M."/>
        </authorList>
    </citation>
    <scope>NUCLEOTIDE SEQUENCE [LARGE SCALE GENOMIC DNA]</scope>
    <source>
        <strain evidence="10 11">CCBAS932</strain>
    </source>
</reference>
<evidence type="ECO:0000256" key="1">
    <source>
        <dbReference type="ARBA" id="ARBA00004370"/>
    </source>
</evidence>